<dbReference type="SUPFAM" id="SSF51338">
    <property type="entry name" value="Composite domain of metallo-dependent hydrolases"/>
    <property type="match status" value="1"/>
</dbReference>
<accession>A0A381QZA0</accession>
<dbReference type="Pfam" id="PF01979">
    <property type="entry name" value="Amidohydro_1"/>
    <property type="match status" value="1"/>
</dbReference>
<dbReference type="InterPro" id="IPR051607">
    <property type="entry name" value="Metallo-dep_hydrolases"/>
</dbReference>
<dbReference type="Gene3D" id="3.20.20.140">
    <property type="entry name" value="Metal-dependent hydrolases"/>
    <property type="match status" value="1"/>
</dbReference>
<dbReference type="GO" id="GO:0046872">
    <property type="term" value="F:metal ion binding"/>
    <property type="evidence" value="ECO:0007669"/>
    <property type="project" value="UniProtKB-KW"/>
</dbReference>
<dbReference type="InterPro" id="IPR032466">
    <property type="entry name" value="Metal_Hydrolase"/>
</dbReference>
<feature type="domain" description="Amidohydrolase-related" evidence="5">
    <location>
        <begin position="46"/>
        <end position="426"/>
    </location>
</feature>
<dbReference type="SUPFAM" id="SSF51556">
    <property type="entry name" value="Metallo-dependent hydrolases"/>
    <property type="match status" value="1"/>
</dbReference>
<protein>
    <recommendedName>
        <fullName evidence="5">Amidohydrolase-related domain-containing protein</fullName>
    </recommendedName>
</protein>
<proteinExistence type="predicted"/>
<dbReference type="InterPro" id="IPR010252">
    <property type="entry name" value="HutF"/>
</dbReference>
<evidence type="ECO:0000256" key="1">
    <source>
        <dbReference type="ARBA" id="ARBA00001947"/>
    </source>
</evidence>
<comment type="cofactor">
    <cofactor evidence="1">
        <name>Zn(2+)</name>
        <dbReference type="ChEBI" id="CHEBI:29105"/>
    </cofactor>
</comment>
<dbReference type="Gene3D" id="2.30.40.10">
    <property type="entry name" value="Urease, subunit C, domain 1"/>
    <property type="match status" value="1"/>
</dbReference>
<sequence>MKTIFARKAYLEGVWEQNIRLHIDNGLITSIDRNTAYCNGDTMTSIVVPGICNAHSHAFQRALSGHVEYRSVSDKKDDFWTWRESMYRLTSKLDAKSLADIATQAYVEMVASGYTSVIEFHYLHCKKDNDDMSIAMFEALLKAANDSGIRLIYVPILYERAGFKDEKLSVHQQRFSLSLSQFFDHYNFVKKNISWPHSLGIGAHSLRAVTHESLCEIEEVSHKDQIPLHIHVAEQEMEVKECIDVYNTTPVNWLLDNFDINRQWCFIHAIHMNSKELTKLAKSGATVCLCPSTEANLGDGLFSLQSYLEKGGHIAIGSDSNISINPFEELRWLEYGQRLFSRKRNIATKLNHGSGNTLFDYTSLGGSLASGNNLIGRLGEGSVADLIVMDDASPMFSGHHTDTLFDALIFSGVNLPIQNVMVNGEWHVTDGKHSVFDLARHNYAKQVTHLFNSVN</sequence>
<evidence type="ECO:0000256" key="3">
    <source>
        <dbReference type="ARBA" id="ARBA00022801"/>
    </source>
</evidence>
<dbReference type="EMBL" id="UINC01001524">
    <property type="protein sequence ID" value="SUZ82823.1"/>
    <property type="molecule type" value="Genomic_DNA"/>
</dbReference>
<dbReference type="PANTHER" id="PTHR11271:SF48">
    <property type="entry name" value="AMIDOHYDROLASE-RELATED DOMAIN-CONTAINING PROTEIN"/>
    <property type="match status" value="1"/>
</dbReference>
<reference evidence="6" key="1">
    <citation type="submission" date="2018-05" db="EMBL/GenBank/DDBJ databases">
        <authorList>
            <person name="Lanie J.A."/>
            <person name="Ng W.-L."/>
            <person name="Kazmierczak K.M."/>
            <person name="Andrzejewski T.M."/>
            <person name="Davidsen T.M."/>
            <person name="Wayne K.J."/>
            <person name="Tettelin H."/>
            <person name="Glass J.I."/>
            <person name="Rusch D."/>
            <person name="Podicherti R."/>
            <person name="Tsui H.-C.T."/>
            <person name="Winkler M.E."/>
        </authorList>
    </citation>
    <scope>NUCLEOTIDE SEQUENCE</scope>
</reference>
<dbReference type="InterPro" id="IPR011059">
    <property type="entry name" value="Metal-dep_hydrolase_composite"/>
</dbReference>
<organism evidence="6">
    <name type="scientific">marine metagenome</name>
    <dbReference type="NCBI Taxonomy" id="408172"/>
    <lineage>
        <taxon>unclassified sequences</taxon>
        <taxon>metagenomes</taxon>
        <taxon>ecological metagenomes</taxon>
    </lineage>
</organism>
<evidence type="ECO:0000313" key="6">
    <source>
        <dbReference type="EMBL" id="SUZ82823.1"/>
    </source>
</evidence>
<dbReference type="PANTHER" id="PTHR11271">
    <property type="entry name" value="GUANINE DEAMINASE"/>
    <property type="match status" value="1"/>
</dbReference>
<dbReference type="GO" id="GO:0019239">
    <property type="term" value="F:deaminase activity"/>
    <property type="evidence" value="ECO:0007669"/>
    <property type="project" value="TreeGrafter"/>
</dbReference>
<dbReference type="InterPro" id="IPR006680">
    <property type="entry name" value="Amidohydro-rel"/>
</dbReference>
<dbReference type="AlphaFoldDB" id="A0A381QZA0"/>
<keyword evidence="4" id="KW-0862">Zinc</keyword>
<keyword evidence="3" id="KW-0378">Hydrolase</keyword>
<dbReference type="NCBIfam" id="TIGR02022">
    <property type="entry name" value="hutF"/>
    <property type="match status" value="1"/>
</dbReference>
<dbReference type="NCBIfam" id="NF006681">
    <property type="entry name" value="PRK09229.1-2"/>
    <property type="match status" value="1"/>
</dbReference>
<name>A0A381QZA0_9ZZZZ</name>
<evidence type="ECO:0000256" key="2">
    <source>
        <dbReference type="ARBA" id="ARBA00022723"/>
    </source>
</evidence>
<keyword evidence="2" id="KW-0479">Metal-binding</keyword>
<dbReference type="GO" id="GO:0005829">
    <property type="term" value="C:cytosol"/>
    <property type="evidence" value="ECO:0007669"/>
    <property type="project" value="TreeGrafter"/>
</dbReference>
<evidence type="ECO:0000256" key="4">
    <source>
        <dbReference type="ARBA" id="ARBA00022833"/>
    </source>
</evidence>
<gene>
    <name evidence="6" type="ORF">METZ01_LOCUS35677</name>
</gene>
<evidence type="ECO:0000259" key="5">
    <source>
        <dbReference type="Pfam" id="PF01979"/>
    </source>
</evidence>